<reference evidence="1" key="1">
    <citation type="submission" date="2023-06" db="EMBL/GenBank/DDBJ databases">
        <title>Genome-scale phylogeny and comparative genomics of the fungal order Sordariales.</title>
        <authorList>
            <consortium name="Lawrence Berkeley National Laboratory"/>
            <person name="Hensen N."/>
            <person name="Bonometti L."/>
            <person name="Westerberg I."/>
            <person name="Brannstrom I.O."/>
            <person name="Guillou S."/>
            <person name="Cros-Aarteil S."/>
            <person name="Calhoun S."/>
            <person name="Haridas S."/>
            <person name="Kuo A."/>
            <person name="Mondo S."/>
            <person name="Pangilinan J."/>
            <person name="Riley R."/>
            <person name="Labutti K."/>
            <person name="Andreopoulos B."/>
            <person name="Lipzen A."/>
            <person name="Chen C."/>
            <person name="Yanf M."/>
            <person name="Daum C."/>
            <person name="Ng V."/>
            <person name="Clum A."/>
            <person name="Steindorff A."/>
            <person name="Ohm R."/>
            <person name="Martin F."/>
            <person name="Silar P."/>
            <person name="Natvig D."/>
            <person name="Lalanne C."/>
            <person name="Gautier V."/>
            <person name="Ament-Velasquez S.L."/>
            <person name="Kruys A."/>
            <person name="Hutchinson M.I."/>
            <person name="Powell A.J."/>
            <person name="Barry K."/>
            <person name="Miller A.N."/>
            <person name="Grigoriev I.V."/>
            <person name="Debuchy R."/>
            <person name="Gladieux P."/>
            <person name="Thoren M.H."/>
            <person name="Johannesson H."/>
        </authorList>
    </citation>
    <scope>NUCLEOTIDE SEQUENCE</scope>
    <source>
        <strain evidence="1">CBS 307.81</strain>
    </source>
</reference>
<keyword evidence="2" id="KW-1185">Reference proteome</keyword>
<evidence type="ECO:0000313" key="2">
    <source>
        <dbReference type="Proteomes" id="UP001174997"/>
    </source>
</evidence>
<dbReference type="PANTHER" id="PTHR38797">
    <property type="entry name" value="NUCLEAR PORE COMPLEX PROTEIN NUP85-RELATED"/>
    <property type="match status" value="1"/>
</dbReference>
<proteinExistence type="predicted"/>
<gene>
    <name evidence="1" type="ORF">QBC41DRAFT_382266</name>
</gene>
<name>A0AA40D3W0_9PEZI</name>
<dbReference type="AlphaFoldDB" id="A0AA40D3W0"/>
<dbReference type="EMBL" id="JAULSY010000143">
    <property type="protein sequence ID" value="KAK0662120.1"/>
    <property type="molecule type" value="Genomic_DNA"/>
</dbReference>
<organism evidence="1 2">
    <name type="scientific">Cercophora samala</name>
    <dbReference type="NCBI Taxonomy" id="330535"/>
    <lineage>
        <taxon>Eukaryota</taxon>
        <taxon>Fungi</taxon>
        <taxon>Dikarya</taxon>
        <taxon>Ascomycota</taxon>
        <taxon>Pezizomycotina</taxon>
        <taxon>Sordariomycetes</taxon>
        <taxon>Sordariomycetidae</taxon>
        <taxon>Sordariales</taxon>
        <taxon>Lasiosphaeriaceae</taxon>
        <taxon>Cercophora</taxon>
    </lineage>
</organism>
<dbReference type="PANTHER" id="PTHR38797:SF4">
    <property type="entry name" value="NUCLEAR PORE COMPLEX PROTEIN NUP85"/>
    <property type="match status" value="1"/>
</dbReference>
<dbReference type="InterPro" id="IPR053204">
    <property type="entry name" value="Oxopyrrolidines_Biosynth-assoc"/>
</dbReference>
<sequence>MAPKIDLSVLKTPGIPQGEADALDTIDKALNSSDDSVIIAANLADDLRRLVASSKSTSAADTLLWNLWVVLLDVVKVVPIEHPWHAALIAGVKNLLRRGGRVVELEDCTLNWEDLPDLSMYIFDKWADPTERDDHTSDDFETWKRWNSFASQLLSKEYMDWSILPYWEITAALEVPLPEDPTILECKIWVATEWLRHCADLLYSEMTCEVALDENSMASIKPGPLCEGVYPQSLERWEFWRSRLAQLAGEKPLGEGEDLGKGDAGQAVSSALLSRIKQAITAMDTASNNARGSDSNE</sequence>
<dbReference type="Pfam" id="PF12311">
    <property type="entry name" value="DUF3632"/>
    <property type="match status" value="1"/>
</dbReference>
<comment type="caution">
    <text evidence="1">The sequence shown here is derived from an EMBL/GenBank/DDBJ whole genome shotgun (WGS) entry which is preliminary data.</text>
</comment>
<dbReference type="Proteomes" id="UP001174997">
    <property type="component" value="Unassembled WGS sequence"/>
</dbReference>
<evidence type="ECO:0000313" key="1">
    <source>
        <dbReference type="EMBL" id="KAK0662120.1"/>
    </source>
</evidence>
<accession>A0AA40D3W0</accession>
<protein>
    <submittedName>
        <fullName evidence="1">Uncharacterized protein</fullName>
    </submittedName>
</protein>
<dbReference type="InterPro" id="IPR022085">
    <property type="entry name" value="OpdG"/>
</dbReference>